<proteinExistence type="predicted"/>
<dbReference type="GO" id="GO:0005778">
    <property type="term" value="C:peroxisomal membrane"/>
    <property type="evidence" value="ECO:0007669"/>
    <property type="project" value="TreeGrafter"/>
</dbReference>
<dbReference type="SUPFAM" id="SSF48452">
    <property type="entry name" value="TPR-like"/>
    <property type="match status" value="1"/>
</dbReference>
<keyword evidence="2" id="KW-1133">Transmembrane helix</keyword>
<dbReference type="PANTHER" id="PTHR13247:SF0">
    <property type="entry name" value="MITOCHONDRIAL FISSION 1 PROTEIN"/>
    <property type="match status" value="1"/>
</dbReference>
<evidence type="ECO:0000313" key="3">
    <source>
        <dbReference type="EMBL" id="JAP60682.1"/>
    </source>
</evidence>
<dbReference type="GO" id="GO:0000266">
    <property type="term" value="P:mitochondrial fission"/>
    <property type="evidence" value="ECO:0007669"/>
    <property type="project" value="InterPro"/>
</dbReference>
<feature type="repeat" description="TPR" evidence="1">
    <location>
        <begin position="71"/>
        <end position="104"/>
    </location>
</feature>
<dbReference type="EMBL" id="GEEE01002543">
    <property type="protein sequence ID" value="JAP60682.1"/>
    <property type="molecule type" value="Transcribed_RNA"/>
</dbReference>
<dbReference type="GO" id="GO:0016559">
    <property type="term" value="P:peroxisome fission"/>
    <property type="evidence" value="ECO:0007669"/>
    <property type="project" value="TreeGrafter"/>
</dbReference>
<keyword evidence="2" id="KW-0812">Transmembrane</keyword>
<dbReference type="GO" id="GO:0005741">
    <property type="term" value="C:mitochondrial outer membrane"/>
    <property type="evidence" value="ECO:0007669"/>
    <property type="project" value="TreeGrafter"/>
</dbReference>
<organism evidence="3">
    <name type="scientific">Schistocephalus solidus</name>
    <name type="common">Tapeworm</name>
    <dbReference type="NCBI Taxonomy" id="70667"/>
    <lineage>
        <taxon>Eukaryota</taxon>
        <taxon>Metazoa</taxon>
        <taxon>Spiralia</taxon>
        <taxon>Lophotrochozoa</taxon>
        <taxon>Platyhelminthes</taxon>
        <taxon>Cestoda</taxon>
        <taxon>Eucestoda</taxon>
        <taxon>Diphyllobothriidea</taxon>
        <taxon>Diphyllobothriidae</taxon>
        <taxon>Schistocephalus</taxon>
    </lineage>
</organism>
<dbReference type="InterPro" id="IPR028061">
    <property type="entry name" value="Fis1_TPR_C"/>
</dbReference>
<dbReference type="InterPro" id="IPR016543">
    <property type="entry name" value="Fis1"/>
</dbReference>
<keyword evidence="2" id="KW-0472">Membrane</keyword>
<dbReference type="SMART" id="SM00028">
    <property type="entry name" value="TPR"/>
    <property type="match status" value="1"/>
</dbReference>
<reference evidence="3" key="1">
    <citation type="submission" date="2016-01" db="EMBL/GenBank/DDBJ databases">
        <title>Reference transcriptome for the parasite Schistocephalus solidus: insights into the molecular evolution of parasitism.</title>
        <authorList>
            <person name="Hebert F.O."/>
            <person name="Grambauer S."/>
            <person name="Barber I."/>
            <person name="Landry C.R."/>
            <person name="Aubin-Horth N."/>
        </authorList>
    </citation>
    <scope>NUCLEOTIDE SEQUENCE</scope>
</reference>
<gene>
    <name evidence="3" type="primary">FIS1</name>
    <name evidence="3" type="ORF">TR118996</name>
</gene>
<accession>A0A0V0J6K6</accession>
<dbReference type="Pfam" id="PF14853">
    <property type="entry name" value="Fis1_TPR_C"/>
    <property type="match status" value="1"/>
</dbReference>
<feature type="transmembrane region" description="Helical" evidence="2">
    <location>
        <begin position="123"/>
        <end position="147"/>
    </location>
</feature>
<dbReference type="AlphaFoldDB" id="A0A0V0J6K6"/>
<name>A0A0V0J6K6_SCHSO</name>
<dbReference type="GO" id="GO:0000422">
    <property type="term" value="P:autophagy of mitochondrion"/>
    <property type="evidence" value="ECO:0007669"/>
    <property type="project" value="TreeGrafter"/>
</dbReference>
<dbReference type="PANTHER" id="PTHR13247">
    <property type="entry name" value="TETRATRICOPEPTIDE REPEAT PROTEIN 11 TPR REPEAT PROTEIN 11"/>
    <property type="match status" value="1"/>
</dbReference>
<protein>
    <submittedName>
        <fullName evidence="3">Mitochondria fission 1 protein</fullName>
    </submittedName>
</protein>
<keyword evidence="1" id="KW-0802">TPR repeat</keyword>
<evidence type="ECO:0000256" key="1">
    <source>
        <dbReference type="PROSITE-ProRule" id="PRU00339"/>
    </source>
</evidence>
<dbReference type="InterPro" id="IPR019734">
    <property type="entry name" value="TPR_rpt"/>
</dbReference>
<dbReference type="InterPro" id="IPR011990">
    <property type="entry name" value="TPR-like_helical_dom_sf"/>
</dbReference>
<evidence type="ECO:0000256" key="2">
    <source>
        <dbReference type="SAM" id="Phobius"/>
    </source>
</evidence>
<sequence>MDLLSMHENVSCAEEARAMYVSEKESGIENYDTQFMYALELLKTKSKEALLTAITLLESGFKRSSQPDRRRECLYLIAIAHTKLGDYEKAIQCCKSLIEVNPEDHQAVELREEIERRTRRDGLTGMAVIGGAALALVGAATAIGVAVSKSKHRKH</sequence>
<dbReference type="PROSITE" id="PS50005">
    <property type="entry name" value="TPR"/>
    <property type="match status" value="1"/>
</dbReference>
<dbReference type="Gene3D" id="1.25.40.10">
    <property type="entry name" value="Tetratricopeptide repeat domain"/>
    <property type="match status" value="1"/>
</dbReference>